<dbReference type="SUPFAM" id="SSF53098">
    <property type="entry name" value="Ribonuclease H-like"/>
    <property type="match status" value="1"/>
</dbReference>
<dbReference type="AlphaFoldDB" id="A0AAW2RFQ1"/>
<dbReference type="EMBL" id="JACGWJ010000013">
    <property type="protein sequence ID" value="KAL0378386.1"/>
    <property type="molecule type" value="Genomic_DNA"/>
</dbReference>
<proteinExistence type="predicted"/>
<dbReference type="InterPro" id="IPR012337">
    <property type="entry name" value="RNaseH-like_sf"/>
</dbReference>
<dbReference type="GO" id="GO:0003676">
    <property type="term" value="F:nucleic acid binding"/>
    <property type="evidence" value="ECO:0007669"/>
    <property type="project" value="InterPro"/>
</dbReference>
<accession>A0AAW2RFQ1</accession>
<comment type="caution">
    <text evidence="1">The sequence shown here is derived from an EMBL/GenBank/DDBJ whole genome shotgun (WGS) entry which is preliminary data.</text>
</comment>
<organism evidence="1">
    <name type="scientific">Sesamum radiatum</name>
    <name type="common">Black benniseed</name>
    <dbReference type="NCBI Taxonomy" id="300843"/>
    <lineage>
        <taxon>Eukaryota</taxon>
        <taxon>Viridiplantae</taxon>
        <taxon>Streptophyta</taxon>
        <taxon>Embryophyta</taxon>
        <taxon>Tracheophyta</taxon>
        <taxon>Spermatophyta</taxon>
        <taxon>Magnoliopsida</taxon>
        <taxon>eudicotyledons</taxon>
        <taxon>Gunneridae</taxon>
        <taxon>Pentapetalae</taxon>
        <taxon>asterids</taxon>
        <taxon>lamiids</taxon>
        <taxon>Lamiales</taxon>
        <taxon>Pedaliaceae</taxon>
        <taxon>Sesamum</taxon>
    </lineage>
</organism>
<sequence length="173" mass="19586">MQSTGPGNVNNASNTLELIHIPAEPLRALSSPCPFSQWGIDIVGPFPVAAGQRKFLLVAIDYVSKWIEAKPLARITKNEVIKFLWKNIICRCLTSVKNVLYLKLPYWHNARKSHPATLRARVLLKAALPARCSLKPPCWRKPCLKPPYWSKSYLKPPYWRNTRLSRLAGTSLA</sequence>
<gene>
    <name evidence="1" type="ORF">Sradi_3144100</name>
</gene>
<evidence type="ECO:0000313" key="1">
    <source>
        <dbReference type="EMBL" id="KAL0378386.1"/>
    </source>
</evidence>
<reference evidence="1" key="1">
    <citation type="submission" date="2020-06" db="EMBL/GenBank/DDBJ databases">
        <authorList>
            <person name="Li T."/>
            <person name="Hu X."/>
            <person name="Zhang T."/>
            <person name="Song X."/>
            <person name="Zhang H."/>
            <person name="Dai N."/>
            <person name="Sheng W."/>
            <person name="Hou X."/>
            <person name="Wei L."/>
        </authorList>
    </citation>
    <scope>NUCLEOTIDE SEQUENCE</scope>
    <source>
        <strain evidence="1">G02</strain>
        <tissue evidence="1">Leaf</tissue>
    </source>
</reference>
<protein>
    <recommendedName>
        <fullName evidence="2">Integrase catalytic domain-containing protein</fullName>
    </recommendedName>
</protein>
<evidence type="ECO:0008006" key="2">
    <source>
        <dbReference type="Google" id="ProtNLM"/>
    </source>
</evidence>
<reference evidence="1" key="2">
    <citation type="journal article" date="2024" name="Plant">
        <title>Genomic evolution and insights into agronomic trait innovations of Sesamum species.</title>
        <authorList>
            <person name="Miao H."/>
            <person name="Wang L."/>
            <person name="Qu L."/>
            <person name="Liu H."/>
            <person name="Sun Y."/>
            <person name="Le M."/>
            <person name="Wang Q."/>
            <person name="Wei S."/>
            <person name="Zheng Y."/>
            <person name="Lin W."/>
            <person name="Duan Y."/>
            <person name="Cao H."/>
            <person name="Xiong S."/>
            <person name="Wang X."/>
            <person name="Wei L."/>
            <person name="Li C."/>
            <person name="Ma Q."/>
            <person name="Ju M."/>
            <person name="Zhao R."/>
            <person name="Li G."/>
            <person name="Mu C."/>
            <person name="Tian Q."/>
            <person name="Mei H."/>
            <person name="Zhang T."/>
            <person name="Gao T."/>
            <person name="Zhang H."/>
        </authorList>
    </citation>
    <scope>NUCLEOTIDE SEQUENCE</scope>
    <source>
        <strain evidence="1">G02</strain>
    </source>
</reference>
<dbReference type="Gene3D" id="3.30.420.10">
    <property type="entry name" value="Ribonuclease H-like superfamily/Ribonuclease H"/>
    <property type="match status" value="1"/>
</dbReference>
<name>A0AAW2RFQ1_SESRA</name>
<dbReference type="InterPro" id="IPR036397">
    <property type="entry name" value="RNaseH_sf"/>
</dbReference>